<comment type="similarity">
    <text evidence="1">Belongs to the CpsD/CapB family.</text>
</comment>
<dbReference type="Gene3D" id="3.40.50.300">
    <property type="entry name" value="P-loop containing nucleotide triphosphate hydrolases"/>
    <property type="match status" value="1"/>
</dbReference>
<dbReference type="SUPFAM" id="SSF52540">
    <property type="entry name" value="P-loop containing nucleoside triphosphate hydrolases"/>
    <property type="match status" value="1"/>
</dbReference>
<keyword evidence="9" id="KW-1133">Transmembrane helix</keyword>
<dbReference type="EC" id="2.7.10.2" evidence="2"/>
<dbReference type="InterPro" id="IPR032807">
    <property type="entry name" value="GNVR"/>
</dbReference>
<dbReference type="GO" id="GO:0005886">
    <property type="term" value="C:plasma membrane"/>
    <property type="evidence" value="ECO:0007669"/>
    <property type="project" value="TreeGrafter"/>
</dbReference>
<evidence type="ECO:0000256" key="2">
    <source>
        <dbReference type="ARBA" id="ARBA00011903"/>
    </source>
</evidence>
<dbReference type="InterPro" id="IPR005702">
    <property type="entry name" value="Wzc-like_C"/>
</dbReference>
<dbReference type="InterPro" id="IPR050445">
    <property type="entry name" value="Bact_polysacc_biosynth/exp"/>
</dbReference>
<dbReference type="InterPro" id="IPR027417">
    <property type="entry name" value="P-loop_NTPase"/>
</dbReference>
<dbReference type="InterPro" id="IPR025669">
    <property type="entry name" value="AAA_dom"/>
</dbReference>
<feature type="domain" description="AAA" evidence="10">
    <location>
        <begin position="571"/>
        <end position="690"/>
    </location>
</feature>
<dbReference type="PANTHER" id="PTHR32309:SF13">
    <property type="entry name" value="FERRIC ENTEROBACTIN TRANSPORT PROTEIN FEPE"/>
    <property type="match status" value="1"/>
</dbReference>
<dbReference type="GO" id="GO:0004713">
    <property type="term" value="F:protein tyrosine kinase activity"/>
    <property type="evidence" value="ECO:0007669"/>
    <property type="project" value="TreeGrafter"/>
</dbReference>
<evidence type="ECO:0000256" key="3">
    <source>
        <dbReference type="ARBA" id="ARBA00022679"/>
    </source>
</evidence>
<keyword evidence="5" id="KW-0418">Kinase</keyword>
<dbReference type="CDD" id="cd05387">
    <property type="entry name" value="BY-kinase"/>
    <property type="match status" value="1"/>
</dbReference>
<evidence type="ECO:0000256" key="5">
    <source>
        <dbReference type="ARBA" id="ARBA00022777"/>
    </source>
</evidence>
<evidence type="ECO:0000256" key="4">
    <source>
        <dbReference type="ARBA" id="ARBA00022741"/>
    </source>
</evidence>
<keyword evidence="9" id="KW-0812">Transmembrane</keyword>
<sequence length="771" mass="87280">MFILSICSAVAIAFIYIKLATPIYEASTSILIDSSGRNRVLGDSKYVEGGVSLIEMEKNLYNEIGIIKSFSIVRQTVEELGFDVSYYAGNWLKKREHYGYFPFEVTLTKTEPQLYGIPFEVSILSQDKYKLTVEGDKFSVANPATGTTREVNKDFSFSKEYNFGEQVSNDHFTFILKRPAYNISVQDFEGDKLSFYINSLDAIANNYLNKLEVNNIDLQASIFKIVSSGPVVEKEIDFLQKLTENYVQNELASRSKIASTKESFIQNQLRIASDSLTKFELKLETFKKDKSAINLGATATNAMSQTSNLLSEKSKIELDINYYNSLIKEIQANRNSEDFVMATAVGIEDPLINENILELKRLYTERSRKKFFVTSSNQEMSILNKQINESTELLLNNLRNAIKSSEYALQRANSRLSNFSGVMSSLPTRENQLLNIQRQSTLYENMFNYLSQELAKAGIARSESTSDTRVLDEARMMGKEPIAPQKMLLIALAMTFGILVPLAWIVVFSPKDTIENVEQIIQHTEIPVIASIVRYDTQKRAHSDVALWTFKESFRDLITNLKLINSVGKGVIGITSITPGEGKSYTTINLGITLAESGKRTLIIDVDLRKPSLVKDFRKVEGKGLSNYLRGDINSSKDIIYPHEKLANLSFIPTSVMQGNVHESLSGPKLKLLIEELKDNYDYIILDTPAAGLVSDFLLLGDFIDINLFVIRRKIAKIRFLDDIEKLIPQRKHKKNFIVFNDALKKNHKYGYEQKYGHNRDSQLVNKSLSV</sequence>
<keyword evidence="7" id="KW-0829">Tyrosine-protein kinase</keyword>
<gene>
    <name evidence="12" type="ORF">SAMN05421636_102330</name>
</gene>
<keyword evidence="4" id="KW-0547">Nucleotide-binding</keyword>
<keyword evidence="9" id="KW-0472">Membrane</keyword>
<name>A0A1G6YPU3_9FLAO</name>
<proteinExistence type="inferred from homology"/>
<organism evidence="12 13">
    <name type="scientific">Pricia antarctica</name>
    <dbReference type="NCBI Taxonomy" id="641691"/>
    <lineage>
        <taxon>Bacteria</taxon>
        <taxon>Pseudomonadati</taxon>
        <taxon>Bacteroidota</taxon>
        <taxon>Flavobacteriia</taxon>
        <taxon>Flavobacteriales</taxon>
        <taxon>Flavobacteriaceae</taxon>
        <taxon>Pricia</taxon>
    </lineage>
</organism>
<evidence type="ECO:0000256" key="9">
    <source>
        <dbReference type="SAM" id="Phobius"/>
    </source>
</evidence>
<evidence type="ECO:0000313" key="12">
    <source>
        <dbReference type="EMBL" id="SDD92331.1"/>
    </source>
</evidence>
<evidence type="ECO:0000259" key="11">
    <source>
        <dbReference type="Pfam" id="PF13807"/>
    </source>
</evidence>
<keyword evidence="6" id="KW-0067">ATP-binding</keyword>
<comment type="catalytic activity">
    <reaction evidence="8">
        <text>L-tyrosyl-[protein] + ATP = O-phospho-L-tyrosyl-[protein] + ADP + H(+)</text>
        <dbReference type="Rhea" id="RHEA:10596"/>
        <dbReference type="Rhea" id="RHEA-COMP:10136"/>
        <dbReference type="Rhea" id="RHEA-COMP:20101"/>
        <dbReference type="ChEBI" id="CHEBI:15378"/>
        <dbReference type="ChEBI" id="CHEBI:30616"/>
        <dbReference type="ChEBI" id="CHEBI:46858"/>
        <dbReference type="ChEBI" id="CHEBI:61978"/>
        <dbReference type="ChEBI" id="CHEBI:456216"/>
        <dbReference type="EC" id="2.7.10.2"/>
    </reaction>
</comment>
<evidence type="ECO:0000313" key="13">
    <source>
        <dbReference type="Proteomes" id="UP000199109"/>
    </source>
</evidence>
<feature type="domain" description="Tyrosine-protein kinase G-rich" evidence="11">
    <location>
        <begin position="432"/>
        <end position="505"/>
    </location>
</feature>
<feature type="transmembrane region" description="Helical" evidence="9">
    <location>
        <begin position="487"/>
        <end position="508"/>
    </location>
</feature>
<evidence type="ECO:0000256" key="1">
    <source>
        <dbReference type="ARBA" id="ARBA00007316"/>
    </source>
</evidence>
<protein>
    <recommendedName>
        <fullName evidence="2">non-specific protein-tyrosine kinase</fullName>
        <ecNumber evidence="2">2.7.10.2</ecNumber>
    </recommendedName>
</protein>
<evidence type="ECO:0000259" key="10">
    <source>
        <dbReference type="Pfam" id="PF13614"/>
    </source>
</evidence>
<accession>A0A1G6YPU3</accession>
<dbReference type="Pfam" id="PF13807">
    <property type="entry name" value="GNVR"/>
    <property type="match status" value="1"/>
</dbReference>
<dbReference type="STRING" id="641691.SAMN05421636_102330"/>
<dbReference type="AlphaFoldDB" id="A0A1G6YPU3"/>
<keyword evidence="3" id="KW-0808">Transferase</keyword>
<evidence type="ECO:0000256" key="6">
    <source>
        <dbReference type="ARBA" id="ARBA00022840"/>
    </source>
</evidence>
<reference evidence="12 13" key="1">
    <citation type="submission" date="2016-10" db="EMBL/GenBank/DDBJ databases">
        <authorList>
            <person name="de Groot N.N."/>
        </authorList>
    </citation>
    <scope>NUCLEOTIDE SEQUENCE [LARGE SCALE GENOMIC DNA]</scope>
    <source>
        <strain evidence="12 13">DSM 23421</strain>
    </source>
</reference>
<dbReference type="PANTHER" id="PTHR32309">
    <property type="entry name" value="TYROSINE-PROTEIN KINASE"/>
    <property type="match status" value="1"/>
</dbReference>
<keyword evidence="13" id="KW-1185">Reference proteome</keyword>
<dbReference type="EMBL" id="FNAO01000002">
    <property type="protein sequence ID" value="SDD92331.1"/>
    <property type="molecule type" value="Genomic_DNA"/>
</dbReference>
<dbReference type="Pfam" id="PF13614">
    <property type="entry name" value="AAA_31"/>
    <property type="match status" value="1"/>
</dbReference>
<dbReference type="Proteomes" id="UP000199109">
    <property type="component" value="Unassembled WGS sequence"/>
</dbReference>
<evidence type="ECO:0000256" key="7">
    <source>
        <dbReference type="ARBA" id="ARBA00023137"/>
    </source>
</evidence>
<evidence type="ECO:0000256" key="8">
    <source>
        <dbReference type="ARBA" id="ARBA00051245"/>
    </source>
</evidence>